<feature type="domain" description="Phospholipase/carboxylesterase/thioesterase" evidence="3">
    <location>
        <begin position="24"/>
        <end position="221"/>
    </location>
</feature>
<dbReference type="Proteomes" id="UP000195787">
    <property type="component" value="Unassembled WGS sequence"/>
</dbReference>
<dbReference type="AlphaFoldDB" id="A0A1R4F969"/>
<dbReference type="PANTHER" id="PTHR10655:SF17">
    <property type="entry name" value="LYSOPHOSPHOLIPASE-LIKE PROTEIN 1"/>
    <property type="match status" value="1"/>
</dbReference>
<proteinExistence type="inferred from homology"/>
<evidence type="ECO:0000313" key="5">
    <source>
        <dbReference type="Proteomes" id="UP000195787"/>
    </source>
</evidence>
<evidence type="ECO:0000259" key="3">
    <source>
        <dbReference type="Pfam" id="PF02230"/>
    </source>
</evidence>
<reference evidence="4 5" key="1">
    <citation type="submission" date="2017-02" db="EMBL/GenBank/DDBJ databases">
        <authorList>
            <person name="Peterson S.W."/>
        </authorList>
    </citation>
    <scope>NUCLEOTIDE SEQUENCE [LARGE SCALE GENOMIC DNA]</scope>
    <source>
        <strain evidence="4 5">LMG 22410</strain>
    </source>
</reference>
<dbReference type="EMBL" id="FUHU01000020">
    <property type="protein sequence ID" value="SJM52445.1"/>
    <property type="molecule type" value="Genomic_DNA"/>
</dbReference>
<evidence type="ECO:0000256" key="2">
    <source>
        <dbReference type="ARBA" id="ARBA00022801"/>
    </source>
</evidence>
<dbReference type="InterPro" id="IPR050565">
    <property type="entry name" value="LYPA1-2/EST-like"/>
</dbReference>
<protein>
    <submittedName>
        <fullName evidence="4">Phospholipase/Carboxylesterase</fullName>
    </submittedName>
</protein>
<comment type="similarity">
    <text evidence="1">Belongs to the AB hydrolase superfamily. AB hydrolase 2 family.</text>
</comment>
<sequence>MEQPVTEIDESAIRWRDAKDGREGSHLLVVMHGYASYEGDLIELAPGLPDNVTVASLRAPITLRPESPAQQGAYAWFAIGGESPDRSLIDLSVDAVIAWLDSLEAKHSTEFATIGLMGFSQGGVMTLQLARTQSDRFDYLVQLSGFAHAGEHSGDARLMERQPRIPAFQAWGDHDPVIAPNATMRTREWMATHTDHEEHEYSMPHAVVPQEVADISAFISRQIG</sequence>
<gene>
    <name evidence="4" type="ORF">CZ674_03205</name>
</gene>
<evidence type="ECO:0000313" key="4">
    <source>
        <dbReference type="EMBL" id="SJM52445.1"/>
    </source>
</evidence>
<keyword evidence="5" id="KW-1185">Reference proteome</keyword>
<dbReference type="SUPFAM" id="SSF53474">
    <property type="entry name" value="alpha/beta-Hydrolases"/>
    <property type="match status" value="1"/>
</dbReference>
<evidence type="ECO:0000256" key="1">
    <source>
        <dbReference type="ARBA" id="ARBA00006499"/>
    </source>
</evidence>
<dbReference type="InterPro" id="IPR029058">
    <property type="entry name" value="AB_hydrolase_fold"/>
</dbReference>
<accession>A0A1R4F969</accession>
<dbReference type="Pfam" id="PF02230">
    <property type="entry name" value="Abhydrolase_2"/>
    <property type="match status" value="1"/>
</dbReference>
<dbReference type="GO" id="GO:0016787">
    <property type="term" value="F:hydrolase activity"/>
    <property type="evidence" value="ECO:0007669"/>
    <property type="project" value="UniProtKB-KW"/>
</dbReference>
<name>A0A1R4F969_9MICO</name>
<dbReference type="Gene3D" id="3.40.50.1820">
    <property type="entry name" value="alpha/beta hydrolase"/>
    <property type="match status" value="1"/>
</dbReference>
<dbReference type="InterPro" id="IPR003140">
    <property type="entry name" value="PLipase/COase/thioEstase"/>
</dbReference>
<organism evidence="4 5">
    <name type="scientific">Agrococcus casei LMG 22410</name>
    <dbReference type="NCBI Taxonomy" id="1255656"/>
    <lineage>
        <taxon>Bacteria</taxon>
        <taxon>Bacillati</taxon>
        <taxon>Actinomycetota</taxon>
        <taxon>Actinomycetes</taxon>
        <taxon>Micrococcales</taxon>
        <taxon>Microbacteriaceae</taxon>
        <taxon>Agrococcus</taxon>
    </lineage>
</organism>
<keyword evidence="2" id="KW-0378">Hydrolase</keyword>
<dbReference type="PANTHER" id="PTHR10655">
    <property type="entry name" value="LYSOPHOSPHOLIPASE-RELATED"/>
    <property type="match status" value="1"/>
</dbReference>